<dbReference type="InterPro" id="IPR035965">
    <property type="entry name" value="PAS-like_dom_sf"/>
</dbReference>
<dbReference type="InterPro" id="IPR005467">
    <property type="entry name" value="His_kinase_dom"/>
</dbReference>
<dbReference type="Gene3D" id="3.30.450.40">
    <property type="match status" value="2"/>
</dbReference>
<dbReference type="SMART" id="SM00086">
    <property type="entry name" value="PAC"/>
    <property type="match status" value="2"/>
</dbReference>
<feature type="domain" description="PAC" evidence="9">
    <location>
        <begin position="214"/>
        <end position="266"/>
    </location>
</feature>
<proteinExistence type="predicted"/>
<evidence type="ECO:0000313" key="10">
    <source>
        <dbReference type="EMBL" id="MBW4549092.1"/>
    </source>
</evidence>
<dbReference type="PANTHER" id="PTHR43065:SF50">
    <property type="entry name" value="HISTIDINE KINASE"/>
    <property type="match status" value="1"/>
</dbReference>
<feature type="coiled-coil region" evidence="6">
    <location>
        <begin position="609"/>
        <end position="639"/>
    </location>
</feature>
<sequence>MRVSGTETTEPKWKSNKELEPVFTELNTVNALMVTLDREGRIVAFNKACEQTTGYSFNEVRGRHWELFLIPEEVEPFKAVCENLKAGSSSECQYKSYWVTKDGKRCRVAWSSTALVTNEGTVEYIISTGNDITERKQTQAMLRQQALTFQTIYDGIIITDLKGRIIDWNPAAERMFGYSKSEVLGKTPGILHRLFEAATLTPKILDNIAKQGSWRGEIHFIRKDGSEGICETVVVLLQDEQDRTIATMGVNRDITERKRTEAALRSLYKISSARKLSFERRLQGLLALGCRRFGLEMGALGRVENALYEVIAAQVPPKSNFPLTKGNIWNLEQTYCRVTLGAKEPIAFESAGTSRWCRFPAYSASRIEAYIGMPVIVDGNVYGTLSFFSLQARHHPFTVEEKELLKLMAQWLGAMLERQQSEEELRQSEARFREFAQREALLNQLSSQIRRSLDLNTILETAVHEIRNLLQIDRCFFLWYRPDDVPPCWEVIQEAKTEDLVSLIGHRISITTFGPLTARAFDKEITRVDNARALSNPIERRFFFSVGYTAMLALPIHTTSGEIGVVSCGHSSGARPWRDSEVELLQAVADQLAIAIDQAQLLHQSRTATVKAQEQAAELEQALDALQETQAQLVQSEKMSSLGQMVGGLAHEINNPINFIYGNLTYVNQYTEELLNLIQLYQKYHPDPAAAIQAETEAIELDFIKEDLPKILSSMKLGADRISQIILSLRNFSRLDEADMKWVDIHEGLDNTLMILSHRLKAKELEVPDIEVTKDYGNLPTVQCYPGQLNQVFMNILSNAIDAIDEYNKNQSVEDIKNRPGRISICTGVLTDRNQLIILISDNGCGMTPDVSRRIFDPFFTTKPVGQGTGLGMSISYKIVVEKHGGQLECISAPDLGSAFFIYIPIRQP</sequence>
<feature type="domain" description="Histidine kinase" evidence="7">
    <location>
        <begin position="648"/>
        <end position="908"/>
    </location>
</feature>
<evidence type="ECO:0000256" key="4">
    <source>
        <dbReference type="ARBA" id="ARBA00022777"/>
    </source>
</evidence>
<protein>
    <recommendedName>
        <fullName evidence="2">histidine kinase</fullName>
        <ecNumber evidence="2">2.7.13.3</ecNumber>
    </recommendedName>
</protein>
<feature type="domain" description="PAC" evidence="9">
    <location>
        <begin position="88"/>
        <end position="144"/>
    </location>
</feature>
<dbReference type="Gene3D" id="3.30.565.10">
    <property type="entry name" value="Histidine kinase-like ATPase, C-terminal domain"/>
    <property type="match status" value="1"/>
</dbReference>
<dbReference type="SUPFAM" id="SSF47384">
    <property type="entry name" value="Homodimeric domain of signal transducing histidine kinase"/>
    <property type="match status" value="1"/>
</dbReference>
<dbReference type="SMART" id="SM00065">
    <property type="entry name" value="GAF"/>
    <property type="match status" value="2"/>
</dbReference>
<dbReference type="GO" id="GO:0000155">
    <property type="term" value="F:phosphorelay sensor kinase activity"/>
    <property type="evidence" value="ECO:0007669"/>
    <property type="project" value="InterPro"/>
</dbReference>
<dbReference type="PANTHER" id="PTHR43065">
    <property type="entry name" value="SENSOR HISTIDINE KINASE"/>
    <property type="match status" value="1"/>
</dbReference>
<comment type="catalytic activity">
    <reaction evidence="1">
        <text>ATP + protein L-histidine = ADP + protein N-phospho-L-histidine.</text>
        <dbReference type="EC" id="2.7.13.3"/>
    </reaction>
</comment>
<feature type="domain" description="PAS" evidence="8">
    <location>
        <begin position="149"/>
        <end position="187"/>
    </location>
</feature>
<dbReference type="SMART" id="SM00387">
    <property type="entry name" value="HATPase_c"/>
    <property type="match status" value="1"/>
</dbReference>
<evidence type="ECO:0000256" key="2">
    <source>
        <dbReference type="ARBA" id="ARBA00012438"/>
    </source>
</evidence>
<dbReference type="AlphaFoldDB" id="A0A951PU92"/>
<evidence type="ECO:0000256" key="6">
    <source>
        <dbReference type="SAM" id="Coils"/>
    </source>
</evidence>
<dbReference type="InterPro" id="IPR003018">
    <property type="entry name" value="GAF"/>
</dbReference>
<evidence type="ECO:0000259" key="8">
    <source>
        <dbReference type="PROSITE" id="PS50112"/>
    </source>
</evidence>
<evidence type="ECO:0000256" key="1">
    <source>
        <dbReference type="ARBA" id="ARBA00000085"/>
    </source>
</evidence>
<dbReference type="NCBIfam" id="TIGR00229">
    <property type="entry name" value="sensory_box"/>
    <property type="match status" value="2"/>
</dbReference>
<feature type="domain" description="PAS" evidence="8">
    <location>
        <begin position="26"/>
        <end position="88"/>
    </location>
</feature>
<keyword evidence="3" id="KW-0597">Phosphoprotein</keyword>
<dbReference type="PROSITE" id="PS50112">
    <property type="entry name" value="PAS"/>
    <property type="match status" value="2"/>
</dbReference>
<dbReference type="Pfam" id="PF13426">
    <property type="entry name" value="PAS_9"/>
    <property type="match status" value="2"/>
</dbReference>
<dbReference type="PRINTS" id="PR00344">
    <property type="entry name" value="BCTRLSENSOR"/>
</dbReference>
<dbReference type="SUPFAM" id="SSF55874">
    <property type="entry name" value="ATPase domain of HSP90 chaperone/DNA topoisomerase II/histidine kinase"/>
    <property type="match status" value="1"/>
</dbReference>
<dbReference type="InterPro" id="IPR003661">
    <property type="entry name" value="HisK_dim/P_dom"/>
</dbReference>
<gene>
    <name evidence="10" type="ORF">KME25_32510</name>
</gene>
<dbReference type="InterPro" id="IPR036097">
    <property type="entry name" value="HisK_dim/P_sf"/>
</dbReference>
<dbReference type="Gene3D" id="1.10.287.130">
    <property type="match status" value="1"/>
</dbReference>
<name>A0A951PU92_9CYAN</name>
<dbReference type="InterPro" id="IPR029016">
    <property type="entry name" value="GAF-like_dom_sf"/>
</dbReference>
<dbReference type="InterPro" id="IPR000014">
    <property type="entry name" value="PAS"/>
</dbReference>
<accession>A0A951PU92</accession>
<dbReference type="SMART" id="SM00091">
    <property type="entry name" value="PAS"/>
    <property type="match status" value="2"/>
</dbReference>
<evidence type="ECO:0000313" key="11">
    <source>
        <dbReference type="Proteomes" id="UP000753908"/>
    </source>
</evidence>
<dbReference type="SUPFAM" id="SSF55781">
    <property type="entry name" value="GAF domain-like"/>
    <property type="match status" value="2"/>
</dbReference>
<dbReference type="EMBL" id="JAHHIF010000082">
    <property type="protein sequence ID" value="MBW4549092.1"/>
    <property type="molecule type" value="Genomic_DNA"/>
</dbReference>
<reference evidence="10" key="2">
    <citation type="journal article" date="2022" name="Microbiol. Resour. Announc.">
        <title>Metagenome Sequencing to Explore Phylogenomics of Terrestrial Cyanobacteria.</title>
        <authorList>
            <person name="Ward R.D."/>
            <person name="Stajich J.E."/>
            <person name="Johansen J.R."/>
            <person name="Huntemann M."/>
            <person name="Clum A."/>
            <person name="Foster B."/>
            <person name="Foster B."/>
            <person name="Roux S."/>
            <person name="Palaniappan K."/>
            <person name="Varghese N."/>
            <person name="Mukherjee S."/>
            <person name="Reddy T.B.K."/>
            <person name="Daum C."/>
            <person name="Copeland A."/>
            <person name="Chen I.A."/>
            <person name="Ivanova N.N."/>
            <person name="Kyrpides N.C."/>
            <person name="Shapiro N."/>
            <person name="Eloe-Fadrosh E.A."/>
            <person name="Pietrasiak N."/>
        </authorList>
    </citation>
    <scope>NUCLEOTIDE SEQUENCE</scope>
    <source>
        <strain evidence="10">CPER-KK1</strain>
    </source>
</reference>
<comment type="caution">
    <text evidence="10">The sequence shown here is derived from an EMBL/GenBank/DDBJ whole genome shotgun (WGS) entry which is preliminary data.</text>
</comment>
<evidence type="ECO:0000259" key="7">
    <source>
        <dbReference type="PROSITE" id="PS50109"/>
    </source>
</evidence>
<evidence type="ECO:0000259" key="9">
    <source>
        <dbReference type="PROSITE" id="PS50113"/>
    </source>
</evidence>
<dbReference type="InterPro" id="IPR004358">
    <property type="entry name" value="Sig_transdc_His_kin-like_C"/>
</dbReference>
<dbReference type="PROSITE" id="PS50113">
    <property type="entry name" value="PAC"/>
    <property type="match status" value="2"/>
</dbReference>
<dbReference type="InterPro" id="IPR001610">
    <property type="entry name" value="PAC"/>
</dbReference>
<dbReference type="CDD" id="cd00130">
    <property type="entry name" value="PAS"/>
    <property type="match status" value="2"/>
</dbReference>
<dbReference type="InterPro" id="IPR000700">
    <property type="entry name" value="PAS-assoc_C"/>
</dbReference>
<keyword evidence="4" id="KW-0808">Transferase</keyword>
<reference evidence="10" key="1">
    <citation type="submission" date="2021-05" db="EMBL/GenBank/DDBJ databases">
        <authorList>
            <person name="Pietrasiak N."/>
            <person name="Ward R."/>
            <person name="Stajich J.E."/>
            <person name="Kurbessoian T."/>
        </authorList>
    </citation>
    <scope>NUCLEOTIDE SEQUENCE</scope>
    <source>
        <strain evidence="10">CPER-KK1</strain>
    </source>
</reference>
<keyword evidence="5" id="KW-0902">Two-component regulatory system</keyword>
<evidence type="ECO:0000256" key="3">
    <source>
        <dbReference type="ARBA" id="ARBA00022553"/>
    </source>
</evidence>
<dbReference type="InterPro" id="IPR003594">
    <property type="entry name" value="HATPase_dom"/>
</dbReference>
<dbReference type="Pfam" id="PF02518">
    <property type="entry name" value="HATPase_c"/>
    <property type="match status" value="1"/>
</dbReference>
<dbReference type="Proteomes" id="UP000753908">
    <property type="component" value="Unassembled WGS sequence"/>
</dbReference>
<dbReference type="CDD" id="cd00082">
    <property type="entry name" value="HisKA"/>
    <property type="match status" value="1"/>
</dbReference>
<organism evidence="10 11">
    <name type="scientific">Symplocastrum torsivum CPER-KK1</name>
    <dbReference type="NCBI Taxonomy" id="450513"/>
    <lineage>
        <taxon>Bacteria</taxon>
        <taxon>Bacillati</taxon>
        <taxon>Cyanobacteriota</taxon>
        <taxon>Cyanophyceae</taxon>
        <taxon>Oscillatoriophycideae</taxon>
        <taxon>Oscillatoriales</taxon>
        <taxon>Microcoleaceae</taxon>
        <taxon>Symplocastrum</taxon>
    </lineage>
</organism>
<keyword evidence="4" id="KW-0418">Kinase</keyword>
<dbReference type="Gene3D" id="3.30.450.20">
    <property type="entry name" value="PAS domain"/>
    <property type="match status" value="2"/>
</dbReference>
<dbReference type="InterPro" id="IPR036890">
    <property type="entry name" value="HATPase_C_sf"/>
</dbReference>
<dbReference type="Pfam" id="PF01590">
    <property type="entry name" value="GAF"/>
    <property type="match status" value="2"/>
</dbReference>
<dbReference type="SUPFAM" id="SSF55785">
    <property type="entry name" value="PYP-like sensor domain (PAS domain)"/>
    <property type="match status" value="2"/>
</dbReference>
<dbReference type="PROSITE" id="PS50109">
    <property type="entry name" value="HIS_KIN"/>
    <property type="match status" value="1"/>
</dbReference>
<keyword evidence="6" id="KW-0175">Coiled coil</keyword>
<dbReference type="EC" id="2.7.13.3" evidence="2"/>
<evidence type="ECO:0000256" key="5">
    <source>
        <dbReference type="ARBA" id="ARBA00023012"/>
    </source>
</evidence>